<keyword evidence="6" id="KW-1185">Reference proteome</keyword>
<dbReference type="InterPro" id="IPR011025">
    <property type="entry name" value="GproteinA_insert"/>
</dbReference>
<proteinExistence type="predicted"/>
<evidence type="ECO:0000256" key="1">
    <source>
        <dbReference type="ARBA" id="ARBA00022741"/>
    </source>
</evidence>
<dbReference type="PRINTS" id="PR00318">
    <property type="entry name" value="GPROTEINA"/>
</dbReference>
<evidence type="ECO:0000256" key="3">
    <source>
        <dbReference type="ARBA" id="ARBA00023224"/>
    </source>
</evidence>
<evidence type="ECO:0000313" key="6">
    <source>
        <dbReference type="Proteomes" id="UP001497453"/>
    </source>
</evidence>
<sequence>MGSRSKTYDSPEATRISNAIDEELRQERELRRRRKPKEIKVMLLGQAESGKSTLQKQFQLYYAAHTLDRERLSWRPIVYFNVLKALRMILDELDFQYPQAIQPPSPTNSAPYSPIAPSTASSAGNVFSFTPPQSKIPSQSSSYSGSAATPESSWFSELAYLRNKVLPLVASEEALASELSGGITVTGGRTGVYVRTGWQALVTPNRAWPLPDILGSSARPSAVTNIVAKTFGATQDEIFRLWRHPAVQSLVRTNKLRLEESASFFLDHIHRISEPDFAPTTDDILHVRLQTLGVTEHSFDIQMGGRQFNWLLYDVGGARGQRHAWVPYFEDATAIIFLAPISAFDQYLEEDPRTNRIDDSLQLFTAIISNKLLAKAALVLMLNKADLLRQKLDAGIKVRKYISSYGDRPNTYDEVSEYFRAHFIQVHKRKDSAHRTLYAHFTSMLDVRMTQAIIVNVGEAIMRTHMASIGLA</sequence>
<keyword evidence="2" id="KW-0342">GTP-binding</keyword>
<name>A0ABP1DG99_9APHY</name>
<keyword evidence="3" id="KW-0807">Transducer</keyword>
<organism evidence="5 6">
    <name type="scientific">Somion occarium</name>
    <dbReference type="NCBI Taxonomy" id="3059160"/>
    <lineage>
        <taxon>Eukaryota</taxon>
        <taxon>Fungi</taxon>
        <taxon>Dikarya</taxon>
        <taxon>Basidiomycota</taxon>
        <taxon>Agaricomycotina</taxon>
        <taxon>Agaricomycetes</taxon>
        <taxon>Polyporales</taxon>
        <taxon>Cerrenaceae</taxon>
        <taxon>Somion</taxon>
    </lineage>
</organism>
<protein>
    <recommendedName>
        <fullName evidence="7">G-alpha-domain-containing protein</fullName>
    </recommendedName>
</protein>
<evidence type="ECO:0000256" key="2">
    <source>
        <dbReference type="ARBA" id="ARBA00023134"/>
    </source>
</evidence>
<dbReference type="Pfam" id="PF00503">
    <property type="entry name" value="G-alpha"/>
    <property type="match status" value="1"/>
</dbReference>
<dbReference type="SUPFAM" id="SSF52540">
    <property type="entry name" value="P-loop containing nucleoside triphosphate hydrolases"/>
    <property type="match status" value="1"/>
</dbReference>
<evidence type="ECO:0000256" key="4">
    <source>
        <dbReference type="SAM" id="MobiDB-lite"/>
    </source>
</evidence>
<dbReference type="Gene3D" id="3.40.50.300">
    <property type="entry name" value="P-loop containing nucleotide triphosphate hydrolases"/>
    <property type="match status" value="2"/>
</dbReference>
<accession>A0ABP1DG99</accession>
<dbReference type="SMART" id="SM00275">
    <property type="entry name" value="G_alpha"/>
    <property type="match status" value="1"/>
</dbReference>
<dbReference type="PANTHER" id="PTHR10218">
    <property type="entry name" value="GTP-BINDING PROTEIN ALPHA SUBUNIT"/>
    <property type="match status" value="1"/>
</dbReference>
<keyword evidence="1" id="KW-0547">Nucleotide-binding</keyword>
<dbReference type="SUPFAM" id="SSF47895">
    <property type="entry name" value="Transducin (alpha subunit), insertion domain"/>
    <property type="match status" value="1"/>
</dbReference>
<evidence type="ECO:0000313" key="5">
    <source>
        <dbReference type="EMBL" id="CAL1705989.1"/>
    </source>
</evidence>
<gene>
    <name evidence="5" type="ORF">GFSPODELE1_LOCUS5679</name>
</gene>
<dbReference type="InterPro" id="IPR001019">
    <property type="entry name" value="Gprotein_alpha_su"/>
</dbReference>
<evidence type="ECO:0008006" key="7">
    <source>
        <dbReference type="Google" id="ProtNLM"/>
    </source>
</evidence>
<reference evidence="6" key="1">
    <citation type="submission" date="2024-04" db="EMBL/GenBank/DDBJ databases">
        <authorList>
            <person name="Shaw F."/>
            <person name="Minotto A."/>
        </authorList>
    </citation>
    <scope>NUCLEOTIDE SEQUENCE [LARGE SCALE GENOMIC DNA]</scope>
</reference>
<dbReference type="PANTHER" id="PTHR10218:SF360">
    <property type="entry name" value="GUANINE NUCLEOTIDE-BINDING PROTEIN SUBUNIT ALPHA HOMOLOG"/>
    <property type="match status" value="1"/>
</dbReference>
<dbReference type="Proteomes" id="UP001497453">
    <property type="component" value="Chromosome 4"/>
</dbReference>
<dbReference type="EMBL" id="OZ037947">
    <property type="protein sequence ID" value="CAL1705989.1"/>
    <property type="molecule type" value="Genomic_DNA"/>
</dbReference>
<feature type="region of interest" description="Disordered" evidence="4">
    <location>
        <begin position="1"/>
        <end position="20"/>
    </location>
</feature>
<dbReference type="Gene3D" id="1.10.400.10">
    <property type="entry name" value="GI Alpha 1, domain 2-like"/>
    <property type="match status" value="1"/>
</dbReference>
<dbReference type="PROSITE" id="PS51882">
    <property type="entry name" value="G_ALPHA"/>
    <property type="match status" value="1"/>
</dbReference>
<dbReference type="InterPro" id="IPR027417">
    <property type="entry name" value="P-loop_NTPase"/>
</dbReference>